<feature type="domain" description="KilA-N DNA-binding" evidence="1">
    <location>
        <begin position="6"/>
        <end position="89"/>
    </location>
</feature>
<accession>A0A401UQS2</accession>
<organism evidence="2 3">
    <name type="scientific">Clostridium tagluense</name>
    <dbReference type="NCBI Taxonomy" id="360422"/>
    <lineage>
        <taxon>Bacteria</taxon>
        <taxon>Bacillati</taxon>
        <taxon>Bacillota</taxon>
        <taxon>Clostridia</taxon>
        <taxon>Eubacteriales</taxon>
        <taxon>Clostridiaceae</taxon>
        <taxon>Clostridium</taxon>
    </lineage>
</organism>
<sequence>MNLLKVEHKNQRVLTTEQLALGYGASERNINDNFNNHKDRFIEGKHYFLLQGNKLRCFKNYPDNIGVACNRAPSLYLWTERGALRHAKILDTDKAWEVYEMLEETYYREVIEINPGAEWRKKTNLIISKICKGLNNYRTPKDDIYNALEERAKCKLKTRLNNLKVRALSQGMHQCKVNQLNNLDVIDNDPKLKEIYIAIVKEKAIKHGIRLNDY</sequence>
<dbReference type="AlphaFoldDB" id="A0A401UQS2"/>
<evidence type="ECO:0000313" key="3">
    <source>
        <dbReference type="Proteomes" id="UP000287872"/>
    </source>
</evidence>
<keyword evidence="3" id="KW-1185">Reference proteome</keyword>
<protein>
    <recommendedName>
        <fullName evidence="1">KilA-N DNA-binding domain-containing protein</fullName>
    </recommendedName>
</protein>
<dbReference type="EMBL" id="BHYK01000022">
    <property type="protein sequence ID" value="GCD11867.1"/>
    <property type="molecule type" value="Genomic_DNA"/>
</dbReference>
<dbReference type="InterPro" id="IPR018873">
    <property type="entry name" value="KilA-N_DNA-bd_domain"/>
</dbReference>
<dbReference type="Pfam" id="PF10543">
    <property type="entry name" value="ORF6N"/>
    <property type="match status" value="1"/>
</dbReference>
<reference evidence="2 3" key="1">
    <citation type="submission" date="2018-11" db="EMBL/GenBank/DDBJ databases">
        <title>Genome sequencing and assembly of Clostridium tagluense strain A121.</title>
        <authorList>
            <person name="Murakami T."/>
            <person name="Segawa T."/>
            <person name="Shcherbakova V.A."/>
            <person name="Mori H."/>
            <person name="Yoshimura Y."/>
        </authorList>
    </citation>
    <scope>NUCLEOTIDE SEQUENCE [LARGE SCALE GENOMIC DNA]</scope>
    <source>
        <strain evidence="2 3">A121</strain>
    </source>
</reference>
<gene>
    <name evidence="2" type="ORF">Ctaglu_34900</name>
</gene>
<proteinExistence type="predicted"/>
<evidence type="ECO:0000313" key="2">
    <source>
        <dbReference type="EMBL" id="GCD11867.1"/>
    </source>
</evidence>
<evidence type="ECO:0000259" key="1">
    <source>
        <dbReference type="Pfam" id="PF10543"/>
    </source>
</evidence>
<comment type="caution">
    <text evidence="2">The sequence shown here is derived from an EMBL/GenBank/DDBJ whole genome shotgun (WGS) entry which is preliminary data.</text>
</comment>
<name>A0A401UQS2_9CLOT</name>
<dbReference type="Proteomes" id="UP000287872">
    <property type="component" value="Unassembled WGS sequence"/>
</dbReference>
<dbReference type="OrthoDB" id="9812611at2"/>
<dbReference type="RefSeq" id="WP_125004047.1">
    <property type="nucleotide sequence ID" value="NZ_BHYK01000022.1"/>
</dbReference>